<dbReference type="AntiFam" id="ANF00095">
    <property type="entry name" value="Shadow ORF (opposite ABC transporters)"/>
</dbReference>
<accession>A0A645AT52</accession>
<proteinExistence type="predicted"/>
<name>A0A645AT52_9ZZZZ</name>
<organism evidence="1">
    <name type="scientific">bioreactor metagenome</name>
    <dbReference type="NCBI Taxonomy" id="1076179"/>
    <lineage>
        <taxon>unclassified sequences</taxon>
        <taxon>metagenomes</taxon>
        <taxon>ecological metagenomes</taxon>
    </lineage>
</organism>
<comment type="caution">
    <text evidence="1">The sequence shown here is derived from an EMBL/GenBank/DDBJ whole genome shotgun (WGS) entry which is preliminary data.</text>
</comment>
<dbReference type="AlphaFoldDB" id="A0A645AT52"/>
<protein>
    <submittedName>
        <fullName evidence="1">Uncharacterized protein</fullName>
    </submittedName>
</protein>
<dbReference type="EMBL" id="VSSQ01015663">
    <property type="protein sequence ID" value="MPM56257.1"/>
    <property type="molecule type" value="Genomic_DNA"/>
</dbReference>
<evidence type="ECO:0000313" key="1">
    <source>
        <dbReference type="EMBL" id="MPM56257.1"/>
    </source>
</evidence>
<gene>
    <name evidence="1" type="ORF">SDC9_103059</name>
</gene>
<reference evidence="1" key="1">
    <citation type="submission" date="2019-08" db="EMBL/GenBank/DDBJ databases">
        <authorList>
            <person name="Kucharzyk K."/>
            <person name="Murdoch R.W."/>
            <person name="Higgins S."/>
            <person name="Loffler F."/>
        </authorList>
    </citation>
    <scope>NUCLEOTIDE SEQUENCE</scope>
</reference>
<sequence length="134" mass="14229">MGHGDDPVGVFGDDVHVVSDDDDGVALPVELAQELHDLSRLPVVLAGGRLVDDDHLGTQRQDRGDRDPLPDALGLEEGMLTEQFLADAGDAGGLAHPVIDLIGRQLEVAWCVGDFVVDVVVEQLMIGVLEDVSD</sequence>
<dbReference type="AntiFam" id="ANF00142">
    <property type="entry name" value="Shadow ORF (opposite yadG)"/>
</dbReference>
<dbReference type="AntiFam" id="ANF00159">
    <property type="entry name" value="Shadow ORF (opposite uvrA)"/>
</dbReference>